<sequence length="84" mass="9235">EHPGAVRGEGRELPAGVRATGASGGDQGLQPAAQDRRGRLREHLFNKAYPVLPWDIRLEIALGAAEGLLYLHEGLEVQVWNWIQ</sequence>
<evidence type="ECO:0008006" key="4">
    <source>
        <dbReference type="Google" id="ProtNLM"/>
    </source>
</evidence>
<keyword evidence="3" id="KW-1185">Reference proteome</keyword>
<reference evidence="2" key="2">
    <citation type="submission" date="2013-04" db="UniProtKB">
        <authorList>
            <consortium name="EnsemblPlants"/>
        </authorList>
    </citation>
    <scope>IDENTIFICATION</scope>
</reference>
<name>J3LQ16_ORYBR</name>
<dbReference type="Gramene" id="OB03G31420.1">
    <property type="protein sequence ID" value="OB03G31420.1"/>
    <property type="gene ID" value="OB03G31420"/>
</dbReference>
<dbReference type="Gene3D" id="1.10.510.10">
    <property type="entry name" value="Transferase(Phosphotransferase) domain 1"/>
    <property type="match status" value="1"/>
</dbReference>
<feature type="region of interest" description="Disordered" evidence="1">
    <location>
        <begin position="1"/>
        <end position="35"/>
    </location>
</feature>
<proteinExistence type="predicted"/>
<feature type="compositionally biased region" description="Basic and acidic residues" evidence="1">
    <location>
        <begin position="1"/>
        <end position="12"/>
    </location>
</feature>
<evidence type="ECO:0000313" key="2">
    <source>
        <dbReference type="EnsemblPlants" id="OB03G31420.1"/>
    </source>
</evidence>
<dbReference type="EnsemblPlants" id="OB03G31420.1">
    <property type="protein sequence ID" value="OB03G31420.1"/>
    <property type="gene ID" value="OB03G31420"/>
</dbReference>
<evidence type="ECO:0000313" key="3">
    <source>
        <dbReference type="Proteomes" id="UP000006038"/>
    </source>
</evidence>
<evidence type="ECO:0000256" key="1">
    <source>
        <dbReference type="SAM" id="MobiDB-lite"/>
    </source>
</evidence>
<dbReference type="AlphaFoldDB" id="J3LQ16"/>
<accession>J3LQ16</accession>
<reference evidence="2" key="1">
    <citation type="journal article" date="2013" name="Nat. Commun.">
        <title>Whole-genome sequencing of Oryza brachyantha reveals mechanisms underlying Oryza genome evolution.</title>
        <authorList>
            <person name="Chen J."/>
            <person name="Huang Q."/>
            <person name="Gao D."/>
            <person name="Wang J."/>
            <person name="Lang Y."/>
            <person name="Liu T."/>
            <person name="Li B."/>
            <person name="Bai Z."/>
            <person name="Luis Goicoechea J."/>
            <person name="Liang C."/>
            <person name="Chen C."/>
            <person name="Zhang W."/>
            <person name="Sun S."/>
            <person name="Liao Y."/>
            <person name="Zhang X."/>
            <person name="Yang L."/>
            <person name="Song C."/>
            <person name="Wang M."/>
            <person name="Shi J."/>
            <person name="Liu G."/>
            <person name="Liu J."/>
            <person name="Zhou H."/>
            <person name="Zhou W."/>
            <person name="Yu Q."/>
            <person name="An N."/>
            <person name="Chen Y."/>
            <person name="Cai Q."/>
            <person name="Wang B."/>
            <person name="Liu B."/>
            <person name="Min J."/>
            <person name="Huang Y."/>
            <person name="Wu H."/>
            <person name="Li Z."/>
            <person name="Zhang Y."/>
            <person name="Yin Y."/>
            <person name="Song W."/>
            <person name="Jiang J."/>
            <person name="Jackson S.A."/>
            <person name="Wing R.A."/>
            <person name="Wang J."/>
            <person name="Chen M."/>
        </authorList>
    </citation>
    <scope>NUCLEOTIDE SEQUENCE [LARGE SCALE GENOMIC DNA]</scope>
    <source>
        <strain evidence="2">cv. IRGC 101232</strain>
    </source>
</reference>
<dbReference type="SUPFAM" id="SSF56112">
    <property type="entry name" value="Protein kinase-like (PK-like)"/>
    <property type="match status" value="1"/>
</dbReference>
<dbReference type="STRING" id="4533.J3LQ16"/>
<dbReference type="Proteomes" id="UP000006038">
    <property type="component" value="Chromosome 3"/>
</dbReference>
<dbReference type="HOGENOM" id="CLU_2534156_0_0_1"/>
<dbReference type="InterPro" id="IPR011009">
    <property type="entry name" value="Kinase-like_dom_sf"/>
</dbReference>
<organism evidence="2">
    <name type="scientific">Oryza brachyantha</name>
    <name type="common">malo sina</name>
    <dbReference type="NCBI Taxonomy" id="4533"/>
    <lineage>
        <taxon>Eukaryota</taxon>
        <taxon>Viridiplantae</taxon>
        <taxon>Streptophyta</taxon>
        <taxon>Embryophyta</taxon>
        <taxon>Tracheophyta</taxon>
        <taxon>Spermatophyta</taxon>
        <taxon>Magnoliopsida</taxon>
        <taxon>Liliopsida</taxon>
        <taxon>Poales</taxon>
        <taxon>Poaceae</taxon>
        <taxon>BOP clade</taxon>
        <taxon>Oryzoideae</taxon>
        <taxon>Oryzeae</taxon>
        <taxon>Oryzinae</taxon>
        <taxon>Oryza</taxon>
    </lineage>
</organism>
<protein>
    <recommendedName>
        <fullName evidence="4">Protein kinase domain-containing protein</fullName>
    </recommendedName>
</protein>